<keyword evidence="9 17" id="KW-0067">ATP-binding</keyword>
<comment type="cofactor">
    <cofactor evidence="1 18">
        <name>Mg(2+)</name>
        <dbReference type="ChEBI" id="CHEBI:18420"/>
    </cofactor>
</comment>
<dbReference type="GO" id="GO:0000287">
    <property type="term" value="F:magnesium ion binding"/>
    <property type="evidence" value="ECO:0007669"/>
    <property type="project" value="UniProtKB-UniRule"/>
</dbReference>
<feature type="binding site" evidence="17">
    <location>
        <position position="483"/>
    </location>
    <ligand>
        <name>ATP</name>
        <dbReference type="ChEBI" id="CHEBI:30616"/>
    </ligand>
</feature>
<dbReference type="InterPro" id="IPR036412">
    <property type="entry name" value="HAD-like_sf"/>
</dbReference>
<dbReference type="Pfam" id="PF16212">
    <property type="entry name" value="PhoLip_ATPase_C"/>
    <property type="match status" value="1"/>
</dbReference>
<dbReference type="GO" id="GO:0045332">
    <property type="term" value="P:phospholipid translocation"/>
    <property type="evidence" value="ECO:0007669"/>
    <property type="project" value="TreeGrafter"/>
</dbReference>
<keyword evidence="6 18" id="KW-0479">Metal-binding</keyword>
<dbReference type="GO" id="GO:0016887">
    <property type="term" value="F:ATP hydrolysis activity"/>
    <property type="evidence" value="ECO:0007669"/>
    <property type="project" value="InterPro"/>
</dbReference>
<keyword evidence="7 17" id="KW-0547">Nucleotide-binding</keyword>
<dbReference type="GO" id="GO:0005886">
    <property type="term" value="C:plasma membrane"/>
    <property type="evidence" value="ECO:0007669"/>
    <property type="project" value="TreeGrafter"/>
</dbReference>
<dbReference type="GeneID" id="100640697"/>
<feature type="binding site" evidence="17">
    <location>
        <position position="481"/>
    </location>
    <ligand>
        <name>ATP</name>
        <dbReference type="ChEBI" id="CHEBI:30616"/>
    </ligand>
</feature>
<protein>
    <recommendedName>
        <fullName evidence="19">Phospholipid-transporting ATPase</fullName>
        <ecNumber evidence="19">7.6.2.1</ecNumber>
    </recommendedName>
</protein>
<evidence type="ECO:0000256" key="13">
    <source>
        <dbReference type="ARBA" id="ARBA00023136"/>
    </source>
</evidence>
<evidence type="ECO:0000256" key="10">
    <source>
        <dbReference type="ARBA" id="ARBA00022842"/>
    </source>
</evidence>
<feature type="region of interest" description="Disordered" evidence="20">
    <location>
        <begin position="1215"/>
        <end position="1247"/>
    </location>
</feature>
<dbReference type="FunFam" id="3.40.1110.10:FF:000009">
    <property type="entry name" value="Phospholipid-transporting ATPase"/>
    <property type="match status" value="1"/>
</dbReference>
<feature type="active site" description="4-aspartylphosphate intermediate" evidence="16">
    <location>
        <position position="481"/>
    </location>
</feature>
<dbReference type="NCBIfam" id="TIGR01494">
    <property type="entry name" value="ATPase_P-type"/>
    <property type="match status" value="1"/>
</dbReference>
<feature type="binding site" evidence="17">
    <location>
        <position position="700"/>
    </location>
    <ligand>
        <name>ATP</name>
        <dbReference type="ChEBI" id="CHEBI:30616"/>
    </ligand>
</feature>
<comment type="catalytic activity">
    <reaction evidence="15">
        <text>a beta-D-glucosyl-(1&lt;-&gt;1')-N-acylsphing-4-enine(out) + ATP + H2O = a beta-D-glucosyl-(1&lt;-&gt;1')-N-acylsphing-4-enine(in) + ADP + phosphate + H(+)</text>
        <dbReference type="Rhea" id="RHEA:66036"/>
        <dbReference type="ChEBI" id="CHEBI:15377"/>
        <dbReference type="ChEBI" id="CHEBI:15378"/>
        <dbReference type="ChEBI" id="CHEBI:22801"/>
        <dbReference type="ChEBI" id="CHEBI:30616"/>
        <dbReference type="ChEBI" id="CHEBI:43474"/>
        <dbReference type="ChEBI" id="CHEBI:456216"/>
    </reaction>
    <physiologicalReaction direction="left-to-right" evidence="15">
        <dbReference type="Rhea" id="RHEA:66037"/>
    </physiologicalReaction>
</comment>
<sequence>MAVVTEKSLLLEGNKSFSEDESSLSFRGRYRYGSTPSSFLADHHKMAAGHRGFVDENGVDRHLGHSSQIDTSDYRRLTYNSAYVPPIRRTWRESFKRIVLNLYNLNFRRVSSLSNVVHTTKYTLITFLPKNLLEQFHRVANLYFLLIIILNFIPAIEAFGKEVSWVPLFCVLSVTAIKDAIEDIRRYRSDRKVNATLCEAYNRIEGQFTRRKWEELYVGDFVRLSCDEVIPADILILESSDPNNNCYIQTSNLDGETTLKLRQVPEDILESREPHAEFFPKQFSGELFYEQPNKTIYEFKGFIEKPDGSHIVLNRNHLLLRGCVLRNTDYVIGMIAYAGYETKSMLNNTGHRAKRSKLERAINAEVVSQFAILFVLCLIGAIMSSLWTGRHINRNIVYFPFTSSNANPSLEGFVRFWTFVIAFQVIIPVSLYITIEIVKICQVVFITWDLDMYHEETERGIQCKALNITEDLGQIEHVFTDKTGTLTENEMIFRCCTISGNNYPHGLEFGSGLIDTQLSLNTMLEGTDYPNHKSKLILDSQLKRELSHPKSSSSFLNDFFINMAVCNTVVVAQRTTSTGGKDGPPEIIYEAESSDEYALVEAARAYGYILLSRSPTLIRLQTPHQGILELDLLHVLEFSPDRKRMSVIVRLNTDGEDPQIVLYTKGADSVIYGLLDYSLSEETSEVTQDLLNKYGRLGLRTLCLTKRVISEDEYQAWAKSHQKAERDLNNRDTLLQESYSNIEKHLQLLGATGIEDRLQSGVPDTIQALREAGIIIWILTGDKKETAINIGYSSKLLEYDTEIVSVHAQSEEQCLSTLTAIYQDRCKGDARGFATESGSSSYMSHTVDMFRNQWFKLKNLSRSEPKGPPLSSSSSSSKAIVIDGDTLALALHDSSRKLFVSICKEFDTVICCRATPLQKAGVVQLYKESGVMTLAIGDGANDVSMIQQANVGIGIAGKEGMQAVLASDFNMARFSYLKKLLLVHGHWCYTRLANLILYFFYKNVMYSVLLFWFQIFNGFSGSVPIDGVNLQIYNLVYTSLPVMVAGTADQDVKATTLLSDSSLYNGGRCSRVYTRSKYWLIMLEAFYQSAVVFFIPYAALYGGAIGLVEFGFIINTIVVIVASLHLAIETLHWTWIHHFFLWGSCLVLFVFNYVYCAINSQQRFLDTYFIMQVISTFPSFWFLLILTPMVALLPRLVGKVLHQDLFPDTVMKARKDEKKKAKSMPIKEDSASGLFEAEISNHQVTPS</sequence>
<feature type="binding site" evidence="17">
    <location>
        <position position="919"/>
    </location>
    <ligand>
        <name>ATP</name>
        <dbReference type="ChEBI" id="CHEBI:30616"/>
    </ligand>
</feature>
<evidence type="ECO:0000256" key="15">
    <source>
        <dbReference type="ARBA" id="ARBA00050913"/>
    </source>
</evidence>
<dbReference type="InterPro" id="IPR044492">
    <property type="entry name" value="P_typ_ATPase_HD_dom"/>
</dbReference>
<evidence type="ECO:0000256" key="4">
    <source>
        <dbReference type="ARBA" id="ARBA00008109"/>
    </source>
</evidence>
<feature type="domain" description="P-type ATPase N-terminal" evidence="21">
    <location>
        <begin position="114"/>
        <end position="164"/>
    </location>
</feature>
<dbReference type="InterPro" id="IPR023298">
    <property type="entry name" value="ATPase_P-typ_TM_dom_sf"/>
</dbReference>
<feature type="transmembrane region" description="Helical" evidence="19">
    <location>
        <begin position="1135"/>
        <end position="1155"/>
    </location>
</feature>
<accession>A0AAN0IUK8</accession>
<dbReference type="SUPFAM" id="SSF81665">
    <property type="entry name" value="Calcium ATPase, transmembrane domain M"/>
    <property type="match status" value="1"/>
</dbReference>
<dbReference type="InterPro" id="IPR018303">
    <property type="entry name" value="ATPase_P-typ_P_site"/>
</dbReference>
<evidence type="ECO:0000256" key="5">
    <source>
        <dbReference type="ARBA" id="ARBA00022692"/>
    </source>
</evidence>
<evidence type="ECO:0000256" key="16">
    <source>
        <dbReference type="PIRSR" id="PIRSR606539-1"/>
    </source>
</evidence>
<evidence type="ECO:0000313" key="24">
    <source>
        <dbReference type="Proteomes" id="UP000007879"/>
    </source>
</evidence>
<dbReference type="SFLD" id="SFLDG00002">
    <property type="entry name" value="C1.7:_P-type_atpase_like"/>
    <property type="match status" value="1"/>
</dbReference>
<evidence type="ECO:0000256" key="19">
    <source>
        <dbReference type="RuleBase" id="RU362033"/>
    </source>
</evidence>
<dbReference type="CDD" id="cd02073">
    <property type="entry name" value="P-type_ATPase_APLT_Dnf-like"/>
    <property type="match status" value="1"/>
</dbReference>
<feature type="binding site" evidence="18">
    <location>
        <position position="481"/>
    </location>
    <ligand>
        <name>Mg(2+)</name>
        <dbReference type="ChEBI" id="CHEBI:18420"/>
    </ligand>
</feature>
<feature type="binding site" evidence="17">
    <location>
        <position position="482"/>
    </location>
    <ligand>
        <name>ATP</name>
        <dbReference type="ChEBI" id="CHEBI:30616"/>
    </ligand>
</feature>
<feature type="binding site" evidence="17">
    <location>
        <position position="665"/>
    </location>
    <ligand>
        <name>ATP</name>
        <dbReference type="ChEBI" id="CHEBI:30616"/>
    </ligand>
</feature>
<name>A0AAN0IUK8_AMPQE</name>
<evidence type="ECO:0000256" key="20">
    <source>
        <dbReference type="SAM" id="MobiDB-lite"/>
    </source>
</evidence>
<evidence type="ECO:0000256" key="6">
    <source>
        <dbReference type="ARBA" id="ARBA00022723"/>
    </source>
</evidence>
<dbReference type="InterPro" id="IPR032631">
    <property type="entry name" value="P-type_ATPase_N"/>
</dbReference>
<dbReference type="InterPro" id="IPR008250">
    <property type="entry name" value="ATPase_P-typ_transduc_dom_A_sf"/>
</dbReference>
<feature type="binding site" evidence="17">
    <location>
        <position position="942"/>
    </location>
    <ligand>
        <name>ATP</name>
        <dbReference type="ChEBI" id="CHEBI:30616"/>
    </ligand>
</feature>
<dbReference type="EC" id="7.6.2.1" evidence="19"/>
<feature type="transmembrane region" description="Helical" evidence="19">
    <location>
        <begin position="362"/>
        <end position="387"/>
    </location>
</feature>
<feature type="domain" description="P-type ATPase C-terminal" evidence="22">
    <location>
        <begin position="964"/>
        <end position="1207"/>
    </location>
</feature>
<dbReference type="InterPro" id="IPR023299">
    <property type="entry name" value="ATPase_P-typ_cyto_dom_N"/>
</dbReference>
<feature type="binding site" evidence="18">
    <location>
        <position position="942"/>
    </location>
    <ligand>
        <name>Mg(2+)</name>
        <dbReference type="ChEBI" id="CHEBI:18420"/>
    </ligand>
</feature>
<feature type="transmembrane region" description="Helical" evidence="19">
    <location>
        <begin position="140"/>
        <end position="159"/>
    </location>
</feature>
<dbReference type="GO" id="GO:0005789">
    <property type="term" value="C:endoplasmic reticulum membrane"/>
    <property type="evidence" value="ECO:0007669"/>
    <property type="project" value="UniProtKB-SubCell"/>
</dbReference>
<feature type="binding site" evidence="17">
    <location>
        <position position="913"/>
    </location>
    <ligand>
        <name>ATP</name>
        <dbReference type="ChEBI" id="CHEBI:30616"/>
    </ligand>
</feature>
<dbReference type="SFLD" id="SFLDS00003">
    <property type="entry name" value="Haloacid_Dehalogenase"/>
    <property type="match status" value="1"/>
</dbReference>
<reference evidence="23" key="2">
    <citation type="submission" date="2024-06" db="UniProtKB">
        <authorList>
            <consortium name="EnsemblMetazoa"/>
        </authorList>
    </citation>
    <scope>IDENTIFICATION</scope>
</reference>
<feature type="binding site" evidence="18">
    <location>
        <position position="483"/>
    </location>
    <ligand>
        <name>Mg(2+)</name>
        <dbReference type="ChEBI" id="CHEBI:18420"/>
    </ligand>
</feature>
<evidence type="ECO:0000259" key="22">
    <source>
        <dbReference type="Pfam" id="PF16212"/>
    </source>
</evidence>
<dbReference type="InterPro" id="IPR032630">
    <property type="entry name" value="P_typ_ATPase_c"/>
</dbReference>
<dbReference type="SUPFAM" id="SSF56784">
    <property type="entry name" value="HAD-like"/>
    <property type="match status" value="1"/>
</dbReference>
<feature type="transmembrane region" description="Helical" evidence="19">
    <location>
        <begin position="416"/>
        <end position="435"/>
    </location>
</feature>
<evidence type="ECO:0000256" key="3">
    <source>
        <dbReference type="ARBA" id="ARBA00004586"/>
    </source>
</evidence>
<feature type="transmembrane region" description="Helical" evidence="19">
    <location>
        <begin position="1105"/>
        <end position="1128"/>
    </location>
</feature>
<reference evidence="24" key="1">
    <citation type="journal article" date="2010" name="Nature">
        <title>The Amphimedon queenslandica genome and the evolution of animal complexity.</title>
        <authorList>
            <person name="Srivastava M."/>
            <person name="Simakov O."/>
            <person name="Chapman J."/>
            <person name="Fahey B."/>
            <person name="Gauthier M.E."/>
            <person name="Mitros T."/>
            <person name="Richards G.S."/>
            <person name="Conaco C."/>
            <person name="Dacre M."/>
            <person name="Hellsten U."/>
            <person name="Larroux C."/>
            <person name="Putnam N.H."/>
            <person name="Stanke M."/>
            <person name="Adamska M."/>
            <person name="Darling A."/>
            <person name="Degnan S.M."/>
            <person name="Oakley T.H."/>
            <person name="Plachetzki D.C."/>
            <person name="Zhai Y."/>
            <person name="Adamski M."/>
            <person name="Calcino A."/>
            <person name="Cummins S.F."/>
            <person name="Goodstein D.M."/>
            <person name="Harris C."/>
            <person name="Jackson D.J."/>
            <person name="Leys S.P."/>
            <person name="Shu S."/>
            <person name="Woodcroft B.J."/>
            <person name="Vervoort M."/>
            <person name="Kosik K.S."/>
            <person name="Manning G."/>
            <person name="Degnan B.M."/>
            <person name="Rokhsar D.S."/>
        </authorList>
    </citation>
    <scope>NUCLEOTIDE SEQUENCE [LARGE SCALE GENOMIC DNA]</scope>
</reference>
<dbReference type="SUPFAM" id="SSF81653">
    <property type="entry name" value="Calcium ATPase, transduction domain A"/>
    <property type="match status" value="1"/>
</dbReference>
<feature type="binding site" evidence="17">
    <location>
        <position position="941"/>
    </location>
    <ligand>
        <name>ATP</name>
        <dbReference type="ChEBI" id="CHEBI:30616"/>
    </ligand>
</feature>
<evidence type="ECO:0000259" key="21">
    <source>
        <dbReference type="Pfam" id="PF16209"/>
    </source>
</evidence>
<evidence type="ECO:0000256" key="7">
    <source>
        <dbReference type="ARBA" id="ARBA00022741"/>
    </source>
</evidence>
<dbReference type="PROSITE" id="PS00154">
    <property type="entry name" value="ATPASE_E1_E2"/>
    <property type="match status" value="1"/>
</dbReference>
<feature type="binding site" evidence="17">
    <location>
        <position position="780"/>
    </location>
    <ligand>
        <name>ATP</name>
        <dbReference type="ChEBI" id="CHEBI:30616"/>
    </ligand>
</feature>
<dbReference type="PANTHER" id="PTHR24092:SF218">
    <property type="entry name" value="PHOSPHOLIPID-TRANSPORTING ATPASE"/>
    <property type="match status" value="1"/>
</dbReference>
<evidence type="ECO:0000256" key="12">
    <source>
        <dbReference type="ARBA" id="ARBA00022989"/>
    </source>
</evidence>
<keyword evidence="13 19" id="KW-0472">Membrane</keyword>
<evidence type="ECO:0000256" key="9">
    <source>
        <dbReference type="ARBA" id="ARBA00022840"/>
    </source>
</evidence>
<dbReference type="NCBIfam" id="TIGR01652">
    <property type="entry name" value="ATPase-Plipid"/>
    <property type="match status" value="1"/>
</dbReference>
<dbReference type="FunFam" id="2.70.150.10:FF:000054">
    <property type="entry name" value="Phospholipid-transporting ATPase"/>
    <property type="match status" value="1"/>
</dbReference>
<feature type="transmembrane region" description="Helical" evidence="19">
    <location>
        <begin position="1078"/>
        <end position="1099"/>
    </location>
</feature>
<feature type="binding site" evidence="17">
    <location>
        <position position="638"/>
    </location>
    <ligand>
        <name>ATP</name>
        <dbReference type="ChEBI" id="CHEBI:30616"/>
    </ligand>
</feature>
<evidence type="ECO:0000256" key="2">
    <source>
        <dbReference type="ARBA" id="ARBA00004127"/>
    </source>
</evidence>
<keyword evidence="11 19" id="KW-1278">Translocase</keyword>
<feature type="binding site" evidence="17">
    <location>
        <position position="781"/>
    </location>
    <ligand>
        <name>ATP</name>
        <dbReference type="ChEBI" id="CHEBI:30616"/>
    </ligand>
</feature>
<dbReference type="Pfam" id="PF13246">
    <property type="entry name" value="Cation_ATPase"/>
    <property type="match status" value="1"/>
</dbReference>
<dbReference type="SUPFAM" id="SSF81660">
    <property type="entry name" value="Metal cation-transporting ATPase, ATP-binding domain N"/>
    <property type="match status" value="1"/>
</dbReference>
<feature type="transmembrane region" description="Helical" evidence="19">
    <location>
        <begin position="165"/>
        <end position="181"/>
    </location>
</feature>
<feature type="binding site" evidence="17">
    <location>
        <position position="596"/>
    </location>
    <ligand>
        <name>ATP</name>
        <dbReference type="ChEBI" id="CHEBI:30616"/>
    </ligand>
</feature>
<feature type="binding site" evidence="17">
    <location>
        <position position="782"/>
    </location>
    <ligand>
        <name>ATP</name>
        <dbReference type="ChEBI" id="CHEBI:30616"/>
    </ligand>
</feature>
<proteinExistence type="inferred from homology"/>
<keyword evidence="24" id="KW-1185">Reference proteome</keyword>
<dbReference type="SFLD" id="SFLDF00027">
    <property type="entry name" value="p-type_atpase"/>
    <property type="match status" value="1"/>
</dbReference>
<dbReference type="Gene3D" id="2.70.150.10">
    <property type="entry name" value="Calcium-transporting ATPase, cytoplasmic transduction domain A"/>
    <property type="match status" value="1"/>
</dbReference>
<keyword evidence="5 19" id="KW-0812">Transmembrane</keyword>
<evidence type="ECO:0000256" key="1">
    <source>
        <dbReference type="ARBA" id="ARBA00001946"/>
    </source>
</evidence>
<dbReference type="InterPro" id="IPR006539">
    <property type="entry name" value="P-type_ATPase_IV"/>
</dbReference>
<keyword evidence="12 19" id="KW-1133">Transmembrane helix</keyword>
<evidence type="ECO:0000256" key="17">
    <source>
        <dbReference type="PIRSR" id="PIRSR606539-2"/>
    </source>
</evidence>
<dbReference type="Gene3D" id="3.40.1110.10">
    <property type="entry name" value="Calcium-transporting ATPase, cytoplasmic domain N"/>
    <property type="match status" value="1"/>
</dbReference>
<evidence type="ECO:0000256" key="18">
    <source>
        <dbReference type="PIRSR" id="PIRSR606539-3"/>
    </source>
</evidence>
<dbReference type="Gene3D" id="3.40.50.1000">
    <property type="entry name" value="HAD superfamily/HAD-like"/>
    <property type="match status" value="1"/>
</dbReference>
<feature type="transmembrane region" description="Helical" evidence="19">
    <location>
        <begin position="1167"/>
        <end position="1193"/>
    </location>
</feature>
<comment type="similarity">
    <text evidence="4 19">Belongs to the cation transport ATPase (P-type) (TC 3.A.3) family. Type IV subfamily.</text>
</comment>
<comment type="catalytic activity">
    <reaction evidence="14 19">
        <text>ATP + H2O + phospholipidSide 1 = ADP + phosphate + phospholipidSide 2.</text>
        <dbReference type="EC" id="7.6.2.1"/>
    </reaction>
</comment>
<feature type="compositionally biased region" description="Basic and acidic residues" evidence="20">
    <location>
        <begin position="1215"/>
        <end position="1230"/>
    </location>
</feature>
<dbReference type="Pfam" id="PF16209">
    <property type="entry name" value="PhoLip_ATPase_N"/>
    <property type="match status" value="1"/>
</dbReference>
<evidence type="ECO:0000256" key="8">
    <source>
        <dbReference type="ARBA" id="ARBA00022824"/>
    </source>
</evidence>
<dbReference type="InterPro" id="IPR001757">
    <property type="entry name" value="P_typ_ATPase"/>
</dbReference>
<evidence type="ECO:0000256" key="11">
    <source>
        <dbReference type="ARBA" id="ARBA00022967"/>
    </source>
</evidence>
<feature type="binding site" evidence="18">
    <location>
        <position position="938"/>
    </location>
    <ligand>
        <name>Mg(2+)</name>
        <dbReference type="ChEBI" id="CHEBI:18420"/>
    </ligand>
</feature>
<dbReference type="Proteomes" id="UP000007879">
    <property type="component" value="Unassembled WGS sequence"/>
</dbReference>
<dbReference type="GO" id="GO:0140326">
    <property type="term" value="F:ATPase-coupled intramembrane lipid transporter activity"/>
    <property type="evidence" value="ECO:0007669"/>
    <property type="project" value="UniProtKB-EC"/>
</dbReference>
<dbReference type="EnsemblMetazoa" id="XM_011411235.2">
    <property type="protein sequence ID" value="XP_011409537.2"/>
    <property type="gene ID" value="LOC100640697"/>
</dbReference>
<dbReference type="RefSeq" id="XP_011409537.2">
    <property type="nucleotide sequence ID" value="XM_011411235.2"/>
</dbReference>
<dbReference type="PANTHER" id="PTHR24092">
    <property type="entry name" value="PROBABLE PHOSPHOLIPID-TRANSPORTING ATPASE"/>
    <property type="match status" value="1"/>
</dbReference>
<dbReference type="InterPro" id="IPR023214">
    <property type="entry name" value="HAD_sf"/>
</dbReference>
<dbReference type="GO" id="GO:0005524">
    <property type="term" value="F:ATP binding"/>
    <property type="evidence" value="ECO:0007669"/>
    <property type="project" value="UniProtKB-UniRule"/>
</dbReference>
<evidence type="ECO:0000313" key="23">
    <source>
        <dbReference type="EnsemblMetazoa" id="XP_011409537.2"/>
    </source>
</evidence>
<keyword evidence="10 18" id="KW-0460">Magnesium</keyword>
<comment type="subcellular location">
    <subcellularLocation>
        <location evidence="2">Endomembrane system</location>
        <topology evidence="2">Multi-pass membrane protein</topology>
    </subcellularLocation>
    <subcellularLocation>
        <location evidence="3">Endoplasmic reticulum membrane</location>
    </subcellularLocation>
    <subcellularLocation>
        <location evidence="19">Membrane</location>
        <topology evidence="19">Multi-pass membrane protein</topology>
    </subcellularLocation>
</comment>
<evidence type="ECO:0000256" key="14">
    <source>
        <dbReference type="ARBA" id="ARBA00034036"/>
    </source>
</evidence>
<dbReference type="PRINTS" id="PR00119">
    <property type="entry name" value="CATATPASE"/>
</dbReference>
<dbReference type="AlphaFoldDB" id="A0AAN0IUK8"/>
<keyword evidence="8" id="KW-0256">Endoplasmic reticulum</keyword>
<organism evidence="23 24">
    <name type="scientific">Amphimedon queenslandica</name>
    <name type="common">Sponge</name>
    <dbReference type="NCBI Taxonomy" id="400682"/>
    <lineage>
        <taxon>Eukaryota</taxon>
        <taxon>Metazoa</taxon>
        <taxon>Porifera</taxon>
        <taxon>Demospongiae</taxon>
        <taxon>Heteroscleromorpha</taxon>
        <taxon>Haplosclerida</taxon>
        <taxon>Niphatidae</taxon>
        <taxon>Amphimedon</taxon>
    </lineage>
</organism>
<dbReference type="KEGG" id="aqu:100640697"/>